<accession>A0ABX6J999</accession>
<evidence type="ECO:0000313" key="1">
    <source>
        <dbReference type="EMBL" id="QIB56065.1"/>
    </source>
</evidence>
<organism evidence="1 2">
    <name type="scientific">Blautia producta ATCC 27340 = DSM 2950</name>
    <dbReference type="NCBI Taxonomy" id="1121114"/>
    <lineage>
        <taxon>Bacteria</taxon>
        <taxon>Bacillati</taxon>
        <taxon>Bacillota</taxon>
        <taxon>Clostridia</taxon>
        <taxon>Lachnospirales</taxon>
        <taxon>Lachnospiraceae</taxon>
        <taxon>Blautia</taxon>
    </lineage>
</organism>
<dbReference type="GeneID" id="75053303"/>
<name>A0ABX6J999_9FIRM</name>
<dbReference type="RefSeq" id="WP_018596824.1">
    <property type="nucleotide sequence ID" value="NZ_AUUC01000021.1"/>
</dbReference>
<keyword evidence="2" id="KW-1185">Reference proteome</keyword>
<dbReference type="Proteomes" id="UP000464715">
    <property type="component" value="Chromosome"/>
</dbReference>
<gene>
    <name evidence="1" type="ORF">GXM18_15025</name>
</gene>
<reference evidence="1 2" key="1">
    <citation type="submission" date="2020-02" db="EMBL/GenBank/DDBJ databases">
        <title>Complete genome sequence of Blautia producta JCM 1471(T).</title>
        <authorList>
            <person name="Tourlousse D.M."/>
            <person name="Sakamoto M."/>
            <person name="Miura T."/>
            <person name="Narita K."/>
            <person name="Ohashi A."/>
            <person name="Uchino Y."/>
            <person name="Yamazoe A."/>
            <person name="Kameyama K."/>
            <person name="Terauchi J."/>
            <person name="Ohkuma M."/>
            <person name="Kawasaki H."/>
            <person name="Sekiguchi Y."/>
        </authorList>
    </citation>
    <scope>NUCLEOTIDE SEQUENCE [LARGE SCALE GENOMIC DNA]</scope>
    <source>
        <strain evidence="1 2">JCM 1471</strain>
    </source>
</reference>
<sequence length="45" mass="5621">MADKEKEYQKALEEKERERVWREEPLRFHKATPEEIEHLKKEGRI</sequence>
<dbReference type="EMBL" id="CP048626">
    <property type="protein sequence ID" value="QIB56065.1"/>
    <property type="molecule type" value="Genomic_DNA"/>
</dbReference>
<evidence type="ECO:0000313" key="2">
    <source>
        <dbReference type="Proteomes" id="UP000464715"/>
    </source>
</evidence>
<proteinExistence type="predicted"/>
<protein>
    <submittedName>
        <fullName evidence="1">Uncharacterized protein</fullName>
    </submittedName>
</protein>